<dbReference type="RefSeq" id="WP_188920291.1">
    <property type="nucleotide sequence ID" value="NZ_BMPZ01000004.1"/>
</dbReference>
<dbReference type="Proteomes" id="UP000613743">
    <property type="component" value="Unassembled WGS sequence"/>
</dbReference>
<name>A0A917JSX3_9GAMM</name>
<reference evidence="1" key="2">
    <citation type="submission" date="2020-09" db="EMBL/GenBank/DDBJ databases">
        <authorList>
            <person name="Sun Q."/>
            <person name="Ohkuma M."/>
        </authorList>
    </citation>
    <scope>NUCLEOTIDE SEQUENCE</scope>
    <source>
        <strain evidence="1">JCM 30804</strain>
    </source>
</reference>
<keyword evidence="1" id="KW-0808">Transferase</keyword>
<comment type="caution">
    <text evidence="1">The sequence shown here is derived from an EMBL/GenBank/DDBJ whole genome shotgun (WGS) entry which is preliminary data.</text>
</comment>
<keyword evidence="1" id="KW-0489">Methyltransferase</keyword>
<dbReference type="InterPro" id="IPR029063">
    <property type="entry name" value="SAM-dependent_MTases_sf"/>
</dbReference>
<organism evidence="1 2">
    <name type="scientific">Shewanella gelidii</name>
    <dbReference type="NCBI Taxonomy" id="1642821"/>
    <lineage>
        <taxon>Bacteria</taxon>
        <taxon>Pseudomonadati</taxon>
        <taxon>Pseudomonadota</taxon>
        <taxon>Gammaproteobacteria</taxon>
        <taxon>Alteromonadales</taxon>
        <taxon>Shewanellaceae</taxon>
        <taxon>Shewanella</taxon>
    </lineage>
</organism>
<protein>
    <submittedName>
        <fullName evidence="1">2-polyprenyl-3-methyl-5-hydroxy-6-metoxy-1, 4-benzoquinol methylase</fullName>
    </submittedName>
</protein>
<evidence type="ECO:0000313" key="2">
    <source>
        <dbReference type="Proteomes" id="UP000613743"/>
    </source>
</evidence>
<dbReference type="EMBL" id="BMPZ01000004">
    <property type="protein sequence ID" value="GGI82176.1"/>
    <property type="molecule type" value="Genomic_DNA"/>
</dbReference>
<sequence length="212" mass="24759">METCPLCASQKVRPYFQEKHRDYVQCQCCDLVWVPQVFHLTADEEKAAYDHHQNDPADLGYRRFLSRAVEPLFSTLAKEKKGLDFGCGPGPTISVMAAEVGLEMENYDLYYQHQPELLTRQYDFITMTEVIEHIYQANAVLTQLDRMLAAGGVLAIMTKRVLSQEAFATWHYKHDLTHIVFYSNATFEWIAKQFNWRLEFVANDVVYFHKYQ</sequence>
<keyword evidence="2" id="KW-1185">Reference proteome</keyword>
<accession>A0A917JSX3</accession>
<proteinExistence type="predicted"/>
<dbReference type="Pfam" id="PF13489">
    <property type="entry name" value="Methyltransf_23"/>
    <property type="match status" value="1"/>
</dbReference>
<dbReference type="GO" id="GO:0008168">
    <property type="term" value="F:methyltransferase activity"/>
    <property type="evidence" value="ECO:0007669"/>
    <property type="project" value="UniProtKB-KW"/>
</dbReference>
<reference evidence="1" key="1">
    <citation type="journal article" date="2014" name="Int. J. Syst. Evol. Microbiol.">
        <title>Complete genome sequence of Corynebacterium casei LMG S-19264T (=DSM 44701T), isolated from a smear-ripened cheese.</title>
        <authorList>
            <consortium name="US DOE Joint Genome Institute (JGI-PGF)"/>
            <person name="Walter F."/>
            <person name="Albersmeier A."/>
            <person name="Kalinowski J."/>
            <person name="Ruckert C."/>
        </authorList>
    </citation>
    <scope>NUCLEOTIDE SEQUENCE</scope>
    <source>
        <strain evidence="1">JCM 30804</strain>
    </source>
</reference>
<dbReference type="GO" id="GO:0032259">
    <property type="term" value="P:methylation"/>
    <property type="evidence" value="ECO:0007669"/>
    <property type="project" value="UniProtKB-KW"/>
</dbReference>
<dbReference type="SUPFAM" id="SSF53335">
    <property type="entry name" value="S-adenosyl-L-methionine-dependent methyltransferases"/>
    <property type="match status" value="1"/>
</dbReference>
<gene>
    <name evidence="1" type="ORF">GCM10009332_19280</name>
</gene>
<dbReference type="AlphaFoldDB" id="A0A917JSX3"/>
<dbReference type="Gene3D" id="3.40.50.150">
    <property type="entry name" value="Vaccinia Virus protein VP39"/>
    <property type="match status" value="1"/>
</dbReference>
<evidence type="ECO:0000313" key="1">
    <source>
        <dbReference type="EMBL" id="GGI82176.1"/>
    </source>
</evidence>